<gene>
    <name evidence="4" type="ORF">Ga0080574_TMP4722</name>
</gene>
<dbReference type="Gene3D" id="3.40.630.30">
    <property type="match status" value="1"/>
</dbReference>
<dbReference type="Pfam" id="PF00583">
    <property type="entry name" value="Acetyltransf_1"/>
    <property type="match status" value="1"/>
</dbReference>
<evidence type="ECO:0000259" key="3">
    <source>
        <dbReference type="PROSITE" id="PS51186"/>
    </source>
</evidence>
<dbReference type="InterPro" id="IPR000182">
    <property type="entry name" value="GNAT_dom"/>
</dbReference>
<accession>A0A1P8V0C9</accession>
<dbReference type="PROSITE" id="PS51186">
    <property type="entry name" value="GNAT"/>
    <property type="match status" value="1"/>
</dbReference>
<dbReference type="PANTHER" id="PTHR43877">
    <property type="entry name" value="AMINOALKYLPHOSPHONATE N-ACETYLTRANSFERASE-RELATED-RELATED"/>
    <property type="match status" value="1"/>
</dbReference>
<evidence type="ECO:0000256" key="1">
    <source>
        <dbReference type="ARBA" id="ARBA00022679"/>
    </source>
</evidence>
<dbReference type="EMBL" id="CP015093">
    <property type="protein sequence ID" value="APZ55056.1"/>
    <property type="molecule type" value="Genomic_DNA"/>
</dbReference>
<dbReference type="SUPFAM" id="SSF55729">
    <property type="entry name" value="Acyl-CoA N-acyltransferases (Nat)"/>
    <property type="match status" value="1"/>
</dbReference>
<feature type="domain" description="N-acetyltransferase" evidence="3">
    <location>
        <begin position="3"/>
        <end position="175"/>
    </location>
</feature>
<proteinExistence type="predicted"/>
<protein>
    <recommendedName>
        <fullName evidence="3">N-acetyltransferase domain-containing protein</fullName>
    </recommendedName>
</protein>
<keyword evidence="5" id="KW-1185">Reference proteome</keyword>
<dbReference type="CDD" id="cd04301">
    <property type="entry name" value="NAT_SF"/>
    <property type="match status" value="1"/>
</dbReference>
<dbReference type="GO" id="GO:0016747">
    <property type="term" value="F:acyltransferase activity, transferring groups other than amino-acyl groups"/>
    <property type="evidence" value="ECO:0007669"/>
    <property type="project" value="InterPro"/>
</dbReference>
<dbReference type="InterPro" id="IPR016181">
    <property type="entry name" value="Acyl_CoA_acyltransferase"/>
</dbReference>
<evidence type="ECO:0000313" key="5">
    <source>
        <dbReference type="Proteomes" id="UP000187059"/>
    </source>
</evidence>
<evidence type="ECO:0000313" key="4">
    <source>
        <dbReference type="EMBL" id="APZ55056.1"/>
    </source>
</evidence>
<evidence type="ECO:0000256" key="2">
    <source>
        <dbReference type="ARBA" id="ARBA00023315"/>
    </source>
</evidence>
<dbReference type="OrthoDB" id="3389160at2"/>
<dbReference type="STRING" id="1250539.Ga0080574_TMP4722"/>
<name>A0A1P8V0C9_9RHOB</name>
<dbReference type="RefSeq" id="WP_076705433.1">
    <property type="nucleotide sequence ID" value="NZ_CP015093.1"/>
</dbReference>
<sequence length="175" mass="18634">MSLTIRELFAAEAEAQIPALGTLLRHCVEDGASVGFVMPFPQQEAEAFWTNSVLPALRGGHRILWAGFAGEALVGTVQLDLAAMPNQRHRAEVSKMLVAPSHRRRGIARALMQALLARAAEEGRSLITLDTRSGDAAQPLYAACGFAVAGEIPGYALAPDGSPHSDPTTIMYRAS</sequence>
<organism evidence="4 5">
    <name type="scientific">Salipiger abyssi</name>
    <dbReference type="NCBI Taxonomy" id="1250539"/>
    <lineage>
        <taxon>Bacteria</taxon>
        <taxon>Pseudomonadati</taxon>
        <taxon>Pseudomonadota</taxon>
        <taxon>Alphaproteobacteria</taxon>
        <taxon>Rhodobacterales</taxon>
        <taxon>Roseobacteraceae</taxon>
        <taxon>Salipiger</taxon>
    </lineage>
</organism>
<dbReference type="AlphaFoldDB" id="A0A1P8V0C9"/>
<keyword evidence="1" id="KW-0808">Transferase</keyword>
<reference evidence="4 5" key="1">
    <citation type="submission" date="2016-04" db="EMBL/GenBank/DDBJ databases">
        <title>Deep-sea bacteria in the southern Pacific.</title>
        <authorList>
            <person name="Tang K."/>
        </authorList>
    </citation>
    <scope>NUCLEOTIDE SEQUENCE [LARGE SCALE GENOMIC DNA]</scope>
    <source>
        <strain evidence="4 5">JLT2014</strain>
    </source>
</reference>
<dbReference type="KEGG" id="paby:Ga0080574_TMP4722"/>
<dbReference type="InterPro" id="IPR050832">
    <property type="entry name" value="Bact_Acetyltransf"/>
</dbReference>
<dbReference type="Proteomes" id="UP000187059">
    <property type="component" value="Chromosome"/>
</dbReference>
<keyword evidence="2" id="KW-0012">Acyltransferase</keyword>